<dbReference type="Proteomes" id="UP000634136">
    <property type="component" value="Unassembled WGS sequence"/>
</dbReference>
<gene>
    <name evidence="1" type="ORF">G2W53_040877</name>
</gene>
<dbReference type="PANTHER" id="PTHR33116">
    <property type="entry name" value="REVERSE TRANSCRIPTASE ZINC-BINDING DOMAIN-CONTAINING PROTEIN-RELATED-RELATED"/>
    <property type="match status" value="1"/>
</dbReference>
<comment type="caution">
    <text evidence="1">The sequence shown here is derived from an EMBL/GenBank/DDBJ whole genome shotgun (WGS) entry which is preliminary data.</text>
</comment>
<dbReference type="PANTHER" id="PTHR33116:SF78">
    <property type="entry name" value="OS12G0587133 PROTEIN"/>
    <property type="match status" value="1"/>
</dbReference>
<organism evidence="1 2">
    <name type="scientific">Senna tora</name>
    <dbReference type="NCBI Taxonomy" id="362788"/>
    <lineage>
        <taxon>Eukaryota</taxon>
        <taxon>Viridiplantae</taxon>
        <taxon>Streptophyta</taxon>
        <taxon>Embryophyta</taxon>
        <taxon>Tracheophyta</taxon>
        <taxon>Spermatophyta</taxon>
        <taxon>Magnoliopsida</taxon>
        <taxon>eudicotyledons</taxon>
        <taxon>Gunneridae</taxon>
        <taxon>Pentapetalae</taxon>
        <taxon>rosids</taxon>
        <taxon>fabids</taxon>
        <taxon>Fabales</taxon>
        <taxon>Fabaceae</taxon>
        <taxon>Caesalpinioideae</taxon>
        <taxon>Cassia clade</taxon>
        <taxon>Senna</taxon>
    </lineage>
</organism>
<evidence type="ECO:0000313" key="1">
    <source>
        <dbReference type="EMBL" id="KAF7801766.1"/>
    </source>
</evidence>
<evidence type="ECO:0000313" key="2">
    <source>
        <dbReference type="Proteomes" id="UP000634136"/>
    </source>
</evidence>
<protein>
    <submittedName>
        <fullName evidence="1">Ribonuclease H</fullName>
    </submittedName>
</protein>
<name>A0A834SE94_9FABA</name>
<dbReference type="AlphaFoldDB" id="A0A834SE94"/>
<keyword evidence="2" id="KW-1185">Reference proteome</keyword>
<dbReference type="EMBL" id="JAAIUW010000013">
    <property type="protein sequence ID" value="KAF7801766.1"/>
    <property type="molecule type" value="Genomic_DNA"/>
</dbReference>
<sequence length="302" mass="35550">MQHKEFGDFIFNSWDNNMSHKEMLSSLTSKLKKWNKEVFGNIQRRKETLKKRLHGIQMSLDKQFNPHLVDLGKYLSAELETILSQEEALWFQKARCQWIRDGDRNTRYYHTKAINRRKRNKIIMLKNERGDWTEDLDEIKAIILDFYKRLFKEDQQTRDLSNINFCWPSVESFTRSQEIGRYLGANITHGRQTRKNFNHILDKIQNRLASWKANCLSMAGRATLLQSVISTTPLFQMQHSTIPKGIIDEIEKLERAFLWGSTPDKRKLHQISWSKISTPKNAGGLGIRSLKNMNTAFLYKLA</sequence>
<reference evidence="1" key="1">
    <citation type="submission" date="2020-09" db="EMBL/GenBank/DDBJ databases">
        <title>Genome-Enabled Discovery of Anthraquinone Biosynthesis in Senna tora.</title>
        <authorList>
            <person name="Kang S.-H."/>
            <person name="Pandey R.P."/>
            <person name="Lee C.-M."/>
            <person name="Sim J.-S."/>
            <person name="Jeong J.-T."/>
            <person name="Choi B.-S."/>
            <person name="Jung M."/>
            <person name="Ginzburg D."/>
            <person name="Zhao K."/>
            <person name="Won S.Y."/>
            <person name="Oh T.-J."/>
            <person name="Yu Y."/>
            <person name="Kim N.-H."/>
            <person name="Lee O.R."/>
            <person name="Lee T.-H."/>
            <person name="Bashyal P."/>
            <person name="Kim T.-S."/>
            <person name="Lee W.-H."/>
            <person name="Kawkins C."/>
            <person name="Kim C.-K."/>
            <person name="Kim J.S."/>
            <person name="Ahn B.O."/>
            <person name="Rhee S.Y."/>
            <person name="Sohng J.K."/>
        </authorList>
    </citation>
    <scope>NUCLEOTIDE SEQUENCE</scope>
    <source>
        <tissue evidence="1">Leaf</tissue>
    </source>
</reference>
<accession>A0A834SE94</accession>
<dbReference type="OrthoDB" id="1436718at2759"/>
<proteinExistence type="predicted"/>